<dbReference type="GO" id="GO:0009383">
    <property type="term" value="F:rRNA (cytosine-C5-)-methyltransferase activity"/>
    <property type="evidence" value="ECO:0007669"/>
    <property type="project" value="TreeGrafter"/>
</dbReference>
<feature type="binding site" evidence="13">
    <location>
        <position position="316"/>
    </location>
    <ligand>
        <name>S-adenosyl-L-methionine</name>
        <dbReference type="ChEBI" id="CHEBI:59789"/>
    </ligand>
</feature>
<evidence type="ECO:0000256" key="2">
    <source>
        <dbReference type="ARBA" id="ARBA00004496"/>
    </source>
</evidence>
<feature type="binding site" evidence="13">
    <location>
        <position position="297"/>
    </location>
    <ligand>
        <name>S-adenosyl-L-methionine</name>
        <dbReference type="ChEBI" id="CHEBI:59789"/>
    </ligand>
</feature>
<evidence type="ECO:0000256" key="6">
    <source>
        <dbReference type="ARBA" id="ARBA00022603"/>
    </source>
</evidence>
<reference evidence="15 16" key="1">
    <citation type="submission" date="2019-07" db="EMBL/GenBank/DDBJ databases">
        <title>Reinekea sp. strain SSH23 genome sequencing and assembly.</title>
        <authorList>
            <person name="Kim I."/>
        </authorList>
    </citation>
    <scope>NUCLEOTIDE SEQUENCE [LARGE SCALE GENOMIC DNA]</scope>
    <source>
        <strain evidence="15 16">SSH23</strain>
    </source>
</reference>
<proteinExistence type="inferred from homology"/>
<evidence type="ECO:0000256" key="5">
    <source>
        <dbReference type="ARBA" id="ARBA00022552"/>
    </source>
</evidence>
<dbReference type="CDD" id="cd02440">
    <property type="entry name" value="AdoMet_MTases"/>
    <property type="match status" value="1"/>
</dbReference>
<dbReference type="GO" id="GO:0005829">
    <property type="term" value="C:cytosol"/>
    <property type="evidence" value="ECO:0007669"/>
    <property type="project" value="TreeGrafter"/>
</dbReference>
<evidence type="ECO:0000256" key="11">
    <source>
        <dbReference type="ARBA" id="ARBA00031088"/>
    </source>
</evidence>
<comment type="catalytic activity">
    <reaction evidence="12">
        <text>cytidine(967) in 16S rRNA + S-adenosyl-L-methionine = 5-methylcytidine(967) in 16S rRNA + S-adenosyl-L-homocysteine + H(+)</text>
        <dbReference type="Rhea" id="RHEA:42748"/>
        <dbReference type="Rhea" id="RHEA-COMP:10219"/>
        <dbReference type="Rhea" id="RHEA-COMP:10220"/>
        <dbReference type="ChEBI" id="CHEBI:15378"/>
        <dbReference type="ChEBI" id="CHEBI:57856"/>
        <dbReference type="ChEBI" id="CHEBI:59789"/>
        <dbReference type="ChEBI" id="CHEBI:74483"/>
        <dbReference type="ChEBI" id="CHEBI:82748"/>
        <dbReference type="EC" id="2.1.1.176"/>
    </reaction>
</comment>
<dbReference type="Gene3D" id="1.10.940.10">
    <property type="entry name" value="NusB-like"/>
    <property type="match status" value="1"/>
</dbReference>
<dbReference type="EMBL" id="VKAD01000001">
    <property type="protein sequence ID" value="TXR54701.1"/>
    <property type="molecule type" value="Genomic_DNA"/>
</dbReference>
<dbReference type="Pfam" id="PF01029">
    <property type="entry name" value="NusB"/>
    <property type="match status" value="1"/>
</dbReference>
<evidence type="ECO:0000256" key="9">
    <source>
        <dbReference type="ARBA" id="ARBA00022884"/>
    </source>
</evidence>
<dbReference type="InterPro" id="IPR049560">
    <property type="entry name" value="MeTrfase_RsmB-F_NOP2_cat"/>
</dbReference>
<dbReference type="InterPro" id="IPR001678">
    <property type="entry name" value="MeTrfase_RsmB-F_NOP2_dom"/>
</dbReference>
<keyword evidence="6 13" id="KW-0489">Methyltransferase</keyword>
<accession>A0A5C8ZC00</accession>
<dbReference type="InterPro" id="IPR035926">
    <property type="entry name" value="NusB-like_sf"/>
</dbReference>
<keyword evidence="5" id="KW-0698">rRNA processing</keyword>
<dbReference type="NCBIfam" id="TIGR00563">
    <property type="entry name" value="rsmB"/>
    <property type="match status" value="1"/>
</dbReference>
<evidence type="ECO:0000256" key="3">
    <source>
        <dbReference type="ARBA" id="ARBA00012140"/>
    </source>
</evidence>
<dbReference type="PRINTS" id="PR02008">
    <property type="entry name" value="RCMTFAMILY"/>
</dbReference>
<dbReference type="SUPFAM" id="SSF53335">
    <property type="entry name" value="S-adenosyl-L-methionine-dependent methyltransferases"/>
    <property type="match status" value="1"/>
</dbReference>
<keyword evidence="7 13" id="KW-0808">Transferase</keyword>
<dbReference type="RefSeq" id="WP_147714100.1">
    <property type="nucleotide sequence ID" value="NZ_VKAD01000001.1"/>
</dbReference>
<keyword evidence="16" id="KW-1185">Reference proteome</keyword>
<dbReference type="Gene3D" id="1.10.287.730">
    <property type="entry name" value="Helix hairpin bin"/>
    <property type="match status" value="1"/>
</dbReference>
<dbReference type="SUPFAM" id="SSF48013">
    <property type="entry name" value="NusB-like"/>
    <property type="match status" value="1"/>
</dbReference>
<dbReference type="PANTHER" id="PTHR22807">
    <property type="entry name" value="NOP2 YEAST -RELATED NOL1/NOP2/FMU SUN DOMAIN-CONTAINING"/>
    <property type="match status" value="1"/>
</dbReference>
<comment type="subcellular location">
    <subcellularLocation>
        <location evidence="2">Cytoplasm</location>
    </subcellularLocation>
</comment>
<gene>
    <name evidence="15" type="primary">rsmB</name>
    <name evidence="15" type="ORF">FME95_09230</name>
</gene>
<dbReference type="AlphaFoldDB" id="A0A5C8ZC00"/>
<evidence type="ECO:0000259" key="14">
    <source>
        <dbReference type="PROSITE" id="PS51686"/>
    </source>
</evidence>
<dbReference type="FunFam" id="3.40.50.150:FF:000022">
    <property type="entry name" value="Ribosomal RNA small subunit methyltransferase B"/>
    <property type="match status" value="1"/>
</dbReference>
<evidence type="ECO:0000256" key="7">
    <source>
        <dbReference type="ARBA" id="ARBA00022679"/>
    </source>
</evidence>
<dbReference type="Gene3D" id="3.30.70.1170">
    <property type="entry name" value="Sun protein, domain 3"/>
    <property type="match status" value="1"/>
</dbReference>
<evidence type="ECO:0000313" key="15">
    <source>
        <dbReference type="EMBL" id="TXR54701.1"/>
    </source>
</evidence>
<protein>
    <recommendedName>
        <fullName evidence="3">16S rRNA (cytosine(967)-C(5))-methyltransferase</fullName>
        <ecNumber evidence="3">2.1.1.176</ecNumber>
    </recommendedName>
    <alternativeName>
        <fullName evidence="10">16S rRNA m5C967 methyltransferase</fullName>
    </alternativeName>
    <alternativeName>
        <fullName evidence="11">rRNA (cytosine-C(5)-)-methyltransferase RsmB</fullName>
    </alternativeName>
</protein>
<keyword evidence="8 13" id="KW-0949">S-adenosyl-L-methionine</keyword>
<dbReference type="Proteomes" id="UP000321764">
    <property type="component" value="Unassembled WGS sequence"/>
</dbReference>
<dbReference type="Pfam" id="PF01189">
    <property type="entry name" value="Methyltr_RsmB-F"/>
    <property type="match status" value="1"/>
</dbReference>
<evidence type="ECO:0000256" key="4">
    <source>
        <dbReference type="ARBA" id="ARBA00022490"/>
    </source>
</evidence>
<dbReference type="EC" id="2.1.1.176" evidence="3"/>
<dbReference type="OrthoDB" id="9810297at2"/>
<evidence type="ECO:0000256" key="8">
    <source>
        <dbReference type="ARBA" id="ARBA00022691"/>
    </source>
</evidence>
<feature type="domain" description="SAM-dependent MTase RsmB/NOP-type" evidence="14">
    <location>
        <begin position="158"/>
        <end position="427"/>
    </location>
</feature>
<dbReference type="GO" id="GO:0006355">
    <property type="term" value="P:regulation of DNA-templated transcription"/>
    <property type="evidence" value="ECO:0007669"/>
    <property type="project" value="InterPro"/>
</dbReference>
<name>A0A5C8ZC00_9GAMM</name>
<comment type="caution">
    <text evidence="15">The sequence shown here is derived from an EMBL/GenBank/DDBJ whole genome shotgun (WGS) entry which is preliminary data.</text>
</comment>
<evidence type="ECO:0000256" key="10">
    <source>
        <dbReference type="ARBA" id="ARBA00030399"/>
    </source>
</evidence>
<keyword evidence="9 13" id="KW-0694">RNA-binding</keyword>
<evidence type="ECO:0000256" key="13">
    <source>
        <dbReference type="PROSITE-ProRule" id="PRU01023"/>
    </source>
</evidence>
<evidence type="ECO:0000256" key="12">
    <source>
        <dbReference type="ARBA" id="ARBA00047283"/>
    </source>
</evidence>
<dbReference type="InterPro" id="IPR023267">
    <property type="entry name" value="RCMT"/>
</dbReference>
<dbReference type="Pfam" id="PF22458">
    <property type="entry name" value="RsmF-B_ferredox"/>
    <property type="match status" value="1"/>
</dbReference>
<evidence type="ECO:0000256" key="1">
    <source>
        <dbReference type="ARBA" id="ARBA00002724"/>
    </source>
</evidence>
<feature type="active site" description="Nucleophile" evidence="13">
    <location>
        <position position="369"/>
    </location>
</feature>
<dbReference type="PROSITE" id="PS51686">
    <property type="entry name" value="SAM_MT_RSMB_NOP"/>
    <property type="match status" value="1"/>
</dbReference>
<dbReference type="PANTHER" id="PTHR22807:SF61">
    <property type="entry name" value="NOL1_NOP2_SUN FAMILY PROTEIN _ ANTITERMINATION NUSB DOMAIN-CONTAINING PROTEIN"/>
    <property type="match status" value="1"/>
</dbReference>
<feature type="binding site" evidence="13">
    <location>
        <begin position="248"/>
        <end position="254"/>
    </location>
    <ligand>
        <name>S-adenosyl-L-methionine</name>
        <dbReference type="ChEBI" id="CHEBI:59789"/>
    </ligand>
</feature>
<sequence>MTSSRLIAAQILLNVVDQGRSLNDELPTRLAEVDIDQQPFVQQLVYGASRYYFALDELIGKIVDKPIKDKERLVHMILAIGIYQLWKLNVAEHAAIHETVATTVESKRQWAKGLVNASLRRFQREKEALLAECRRGDSFPGWLNKRLRQAYPEHYADICAHSNIPAPMSLRINAKRQSPKAWLQIAEQEGIQAHACEHSHVGVTLQSPAPVAMLPGFEQGDVSVQDEAAQLCAQLLPIKDGDRVLDACSAPGGKTGHLLESAQNLELLALDVSAERLHRVQENLDRIGEQAQLIAADAADVEHWWDGKAFNAILLDAPCSGTGVIRRHPDIKLLRKSADISALAKIQQNLLQKLWPTLAPGGHLLYATCSILPDENTQQIEAFVSQVSDVEVIELNLDADVASPMGVQWLPQPNGHDGFFYALLKKTDTADC</sequence>
<dbReference type="GO" id="GO:0003723">
    <property type="term" value="F:RNA binding"/>
    <property type="evidence" value="ECO:0007669"/>
    <property type="project" value="UniProtKB-UniRule"/>
</dbReference>
<dbReference type="InterPro" id="IPR029063">
    <property type="entry name" value="SAM-dependent_MTases_sf"/>
</dbReference>
<dbReference type="GO" id="GO:0070475">
    <property type="term" value="P:rRNA base methylation"/>
    <property type="evidence" value="ECO:0007669"/>
    <property type="project" value="TreeGrafter"/>
</dbReference>
<dbReference type="Gene3D" id="3.40.50.150">
    <property type="entry name" value="Vaccinia Virus protein VP39"/>
    <property type="match status" value="1"/>
</dbReference>
<organism evidence="15 16">
    <name type="scientific">Reinekea thalattae</name>
    <dbReference type="NCBI Taxonomy" id="2593301"/>
    <lineage>
        <taxon>Bacteria</taxon>
        <taxon>Pseudomonadati</taxon>
        <taxon>Pseudomonadota</taxon>
        <taxon>Gammaproteobacteria</taxon>
        <taxon>Oceanospirillales</taxon>
        <taxon>Saccharospirillaceae</taxon>
        <taxon>Reinekea</taxon>
    </lineage>
</organism>
<dbReference type="InterPro" id="IPR006027">
    <property type="entry name" value="NusB_RsmB_TIM44"/>
</dbReference>
<evidence type="ECO:0000313" key="16">
    <source>
        <dbReference type="Proteomes" id="UP000321764"/>
    </source>
</evidence>
<feature type="binding site" evidence="13">
    <location>
        <position position="271"/>
    </location>
    <ligand>
        <name>S-adenosyl-L-methionine</name>
        <dbReference type="ChEBI" id="CHEBI:59789"/>
    </ligand>
</feature>
<dbReference type="InterPro" id="IPR054728">
    <property type="entry name" value="RsmB-like_ferredoxin"/>
</dbReference>
<dbReference type="InterPro" id="IPR004573">
    <property type="entry name" value="rRNA_ssu_MeTfrase_B"/>
</dbReference>
<comment type="similarity">
    <text evidence="13">Belongs to the class I-like SAM-binding methyltransferase superfamily. RsmB/NOP family.</text>
</comment>
<comment type="function">
    <text evidence="1">Specifically methylates the cytosine at position 967 (m5C967) of 16S rRNA.</text>
</comment>
<dbReference type="NCBIfam" id="NF008149">
    <property type="entry name" value="PRK10901.1"/>
    <property type="match status" value="1"/>
</dbReference>
<keyword evidence="4" id="KW-0963">Cytoplasm</keyword>